<reference evidence="4 5" key="1">
    <citation type="submission" date="2020-04" db="EMBL/GenBank/DDBJ databases">
        <title>Genome sequencing and assembly of Pseudoalteromonas arctica.</title>
        <authorList>
            <person name="Cook G.M."/>
        </authorList>
    </citation>
    <scope>NUCLEOTIDE SEQUENCE [LARGE SCALE GENOMIC DNA]</scope>
    <source>
        <strain evidence="4 5">NEC-BIFX-2020_001</strain>
    </source>
</reference>
<dbReference type="EMBL" id="JABBYB010000001">
    <property type="protein sequence ID" value="NMP01209.1"/>
    <property type="molecule type" value="Genomic_DNA"/>
</dbReference>
<dbReference type="Proteomes" id="UP000549590">
    <property type="component" value="Unassembled WGS sequence"/>
</dbReference>
<dbReference type="AlphaFoldDB" id="A0AAP6Y130"/>
<keyword evidence="2" id="KW-0732">Signal</keyword>
<evidence type="ECO:0000313" key="4">
    <source>
        <dbReference type="EMBL" id="NMP01209.1"/>
    </source>
</evidence>
<dbReference type="InterPro" id="IPR025392">
    <property type="entry name" value="DUF4124"/>
</dbReference>
<dbReference type="RefSeq" id="WP_169043482.1">
    <property type="nucleotide sequence ID" value="NZ_JABBYB010000001.1"/>
</dbReference>
<name>A0AAP6Y130_9GAMM</name>
<feature type="chain" id="PRO_5042955509" evidence="2">
    <location>
        <begin position="19"/>
        <end position="216"/>
    </location>
</feature>
<accession>A0AAP6Y130</accession>
<feature type="signal peptide" evidence="2">
    <location>
        <begin position="1"/>
        <end position="18"/>
    </location>
</feature>
<evidence type="ECO:0000256" key="1">
    <source>
        <dbReference type="SAM" id="MobiDB-lite"/>
    </source>
</evidence>
<proteinExistence type="predicted"/>
<evidence type="ECO:0000313" key="5">
    <source>
        <dbReference type="Proteomes" id="UP000549590"/>
    </source>
</evidence>
<feature type="region of interest" description="Disordered" evidence="1">
    <location>
        <begin position="38"/>
        <end position="59"/>
    </location>
</feature>
<feature type="compositionally biased region" description="Polar residues" evidence="1">
    <location>
        <begin position="42"/>
        <end position="58"/>
    </location>
</feature>
<feature type="domain" description="DUF4124" evidence="3">
    <location>
        <begin position="9"/>
        <end position="56"/>
    </location>
</feature>
<comment type="caution">
    <text evidence="4">The sequence shown here is derived from an EMBL/GenBank/DDBJ whole genome shotgun (WGS) entry which is preliminary data.</text>
</comment>
<dbReference type="Pfam" id="PF13511">
    <property type="entry name" value="DUF4124"/>
    <property type="match status" value="1"/>
</dbReference>
<organism evidence="4 5">
    <name type="scientific">Pseudoalteromonas arctica</name>
    <dbReference type="NCBI Taxonomy" id="394751"/>
    <lineage>
        <taxon>Bacteria</taxon>
        <taxon>Pseudomonadati</taxon>
        <taxon>Pseudomonadota</taxon>
        <taxon>Gammaproteobacteria</taxon>
        <taxon>Alteromonadales</taxon>
        <taxon>Pseudoalteromonadaceae</taxon>
        <taxon>Pseudoalteromonas</taxon>
    </lineage>
</organism>
<protein>
    <submittedName>
        <fullName evidence="4">DUF4124 domain-containing protein</fullName>
    </submittedName>
</protein>
<evidence type="ECO:0000259" key="3">
    <source>
        <dbReference type="Pfam" id="PF13511"/>
    </source>
</evidence>
<sequence>MIKIMFTILLFSSFVLQAKVYKCEDELGKVSFTDIPCEQGDESGNPQQNNSTSQSPIINKTPKEVNSIKEALNYVGWNQIVLLNLDLIEQQYITPKKSFNFEHSFLAPSRYQYSTVPIHSVTARFINGLGEIIYQGKIYTKDFSSRTDNNGFFNATFSDINKRMMEMGLEDQTENTLRYGRGNWRWTHRNFACHARSDFNPKSSIIGLKITCKTNK</sequence>
<gene>
    <name evidence="4" type="ORF">HHE94_00525</name>
</gene>
<evidence type="ECO:0000256" key="2">
    <source>
        <dbReference type="SAM" id="SignalP"/>
    </source>
</evidence>